<keyword evidence="3" id="KW-0830">Ubiquinone</keyword>
<accession>A0A1V0RTD5</accession>
<dbReference type="GO" id="GO:0061542">
    <property type="term" value="F:3-demethylubiquinol 3-O-methyltransferase activity"/>
    <property type="evidence" value="ECO:0007669"/>
    <property type="project" value="UniProtKB-EC"/>
</dbReference>
<keyword evidence="1 3" id="KW-0808">Transferase</keyword>
<dbReference type="PANTHER" id="PTHR43861:SF3">
    <property type="entry name" value="PUTATIVE (AFU_ORTHOLOGUE AFUA_2G14390)-RELATED"/>
    <property type="match status" value="1"/>
</dbReference>
<reference evidence="3 4" key="1">
    <citation type="submission" date="2017-03" db="EMBL/GenBank/DDBJ databases">
        <title>Genome Sequence of Roseovarius mucosus strain SMR3 Isolated from a culture of the Diatom Skeletonema marinoi.</title>
        <authorList>
            <person name="Topel M."/>
            <person name="Pinder M."/>
            <person name="Johansson O.N."/>
            <person name="Kourtchenko O."/>
            <person name="Godhe A."/>
            <person name="Clarke A.K."/>
        </authorList>
    </citation>
    <scope>NUCLEOTIDE SEQUENCE [LARGE SCALE GENOMIC DNA]</scope>
    <source>
        <strain evidence="3 4">SMR3</strain>
    </source>
</reference>
<dbReference type="Pfam" id="PF08241">
    <property type="entry name" value="Methyltransf_11"/>
    <property type="match status" value="1"/>
</dbReference>
<keyword evidence="4" id="KW-1185">Reference proteome</keyword>
<dbReference type="InterPro" id="IPR029063">
    <property type="entry name" value="SAM-dependent_MTases_sf"/>
</dbReference>
<keyword evidence="3" id="KW-0489">Methyltransferase</keyword>
<dbReference type="KEGG" id="rmm:ROSMUCSMR3_03413"/>
<dbReference type="GO" id="GO:0032259">
    <property type="term" value="P:methylation"/>
    <property type="evidence" value="ECO:0007669"/>
    <property type="project" value="UniProtKB-KW"/>
</dbReference>
<dbReference type="Proteomes" id="UP000192273">
    <property type="component" value="Chromosome"/>
</dbReference>
<protein>
    <submittedName>
        <fullName evidence="3">Bifunctional 3-demethylubiquinone 3-O-methyltransferase/2-octaprenyl-6-hydroxy phenol methylase</fullName>
        <ecNumber evidence="3">2.1.1.64</ecNumber>
    </submittedName>
</protein>
<dbReference type="InterPro" id="IPR013216">
    <property type="entry name" value="Methyltransf_11"/>
</dbReference>
<dbReference type="EC" id="2.1.1.64" evidence="3"/>
<dbReference type="Pfam" id="PF13489">
    <property type="entry name" value="Methyltransf_23"/>
    <property type="match status" value="1"/>
</dbReference>
<dbReference type="PANTHER" id="PTHR43861">
    <property type="entry name" value="TRANS-ACONITATE 2-METHYLTRANSFERASE-RELATED"/>
    <property type="match status" value="1"/>
</dbReference>
<proteinExistence type="predicted"/>
<dbReference type="EMBL" id="CP020474">
    <property type="protein sequence ID" value="ARE84872.1"/>
    <property type="molecule type" value="Genomic_DNA"/>
</dbReference>
<organism evidence="3 4">
    <name type="scientific">Roseovarius mucosus</name>
    <dbReference type="NCBI Taxonomy" id="215743"/>
    <lineage>
        <taxon>Bacteria</taxon>
        <taxon>Pseudomonadati</taxon>
        <taxon>Pseudomonadota</taxon>
        <taxon>Alphaproteobacteria</taxon>
        <taxon>Rhodobacterales</taxon>
        <taxon>Roseobacteraceae</taxon>
        <taxon>Roseovarius</taxon>
    </lineage>
</organism>
<dbReference type="AlphaFoldDB" id="A0A1V0RTD5"/>
<dbReference type="RefSeq" id="WP_237183471.1">
    <property type="nucleotide sequence ID" value="NZ_CP020474.1"/>
</dbReference>
<sequence>MQQSDLFGLCTICGHVGTMLRGDQRSVRESYACSNCRFTLRWRDQAGVIVDEFGRGQAISLDQLVERGLLNDISIYEPALRGPFVARLKGLQNYVRSYFRPDEPLGDVSSDGVRNEDLTRLTFQDNSFDLIITSDVMEHLPDIEKAFAETLRVLRPGGIHVFSIPNDYPLPDRTETRARLEQGTLVHLKPERYHNAGDGTKCLVFTDYGSDLSEIIRSLGGHLAVVRRSGVQEPCYTNATFVMRKVASPEMRSVHSAVQPPVQERAKDLECPICKGSEYEDFNGRQNARCSTCRAVERNRLMWMILDRLGGFEPGKRVLQLAPEPSLARKFSDLSGDAYHGAEVNAERFQKSQNKSIRMLDLCTDLAAIPDASYDVILHNHVLEHVPCDVREVLRQLDRILAPGGLHFLSVPIRGEKTDEDLSPDLTDAERLARFGEKDHMRIFGSSDLRDLLQEVWGTGPHLIEPIEIFDRDDLRRAAIPTAARQGASGHSVFHYCKGAHPPAVVLAEARSKSAPKPERTIAPGASAAVRTVRNEVDASYPAEDAPPGSQIMLGLEALRRDNPWPDFPWEDHAPFKLALDANGDGGRDIVLREIIAKDVRLMVEVGCFLGGSALHWLTANPDLNLIGVDPWDGNWADYVLGMAHHPSMSLHVEHLSDTEVKRIARLLSDYGNFAVALNNLRDFRHRFYPVRRFSPEALYYLRRREIPVDMIYIDAFKHRADLDAAYALYPDAILCGDDWLWPDESGCFVMQEAIKEFARDHGFEIEAKRQTWVLHK</sequence>
<name>A0A1V0RTD5_9RHOB</name>
<dbReference type="Gene3D" id="3.40.50.150">
    <property type="entry name" value="Vaccinia Virus protein VP39"/>
    <property type="match status" value="3"/>
</dbReference>
<gene>
    <name evidence="3" type="ORF">ROSMUCSMR3_03413</name>
</gene>
<evidence type="ECO:0000313" key="4">
    <source>
        <dbReference type="Proteomes" id="UP000192273"/>
    </source>
</evidence>
<evidence type="ECO:0000313" key="3">
    <source>
        <dbReference type="EMBL" id="ARE84872.1"/>
    </source>
</evidence>
<evidence type="ECO:0000259" key="2">
    <source>
        <dbReference type="Pfam" id="PF08241"/>
    </source>
</evidence>
<dbReference type="SUPFAM" id="SSF53335">
    <property type="entry name" value="S-adenosyl-L-methionine-dependent methyltransferases"/>
    <property type="match status" value="3"/>
</dbReference>
<feature type="domain" description="Methyltransferase type 11" evidence="2">
    <location>
        <begin position="113"/>
        <end position="162"/>
    </location>
</feature>
<evidence type="ECO:0000256" key="1">
    <source>
        <dbReference type="ARBA" id="ARBA00022679"/>
    </source>
</evidence>
<dbReference type="CDD" id="cd02440">
    <property type="entry name" value="AdoMet_MTases"/>
    <property type="match status" value="2"/>
</dbReference>